<keyword evidence="5 10" id="KW-1278">Translocase</keyword>
<evidence type="ECO:0000256" key="9">
    <source>
        <dbReference type="ARBA" id="ARBA00023136"/>
    </source>
</evidence>
<keyword evidence="10" id="KW-1003">Cell membrane</keyword>
<dbReference type="EC" id="7.-.-.-" evidence="10"/>
<feature type="domain" description="4Fe-4S ferredoxin-type" evidence="11">
    <location>
        <begin position="205"/>
        <end position="235"/>
    </location>
</feature>
<feature type="binding site" evidence="10">
    <location>
        <position position="57"/>
    </location>
    <ligand>
        <name>[4Fe-4S] cluster</name>
        <dbReference type="ChEBI" id="CHEBI:49883"/>
        <label>1</label>
    </ligand>
</feature>
<evidence type="ECO:0000256" key="10">
    <source>
        <dbReference type="HAMAP-Rule" id="MF_00463"/>
    </source>
</evidence>
<keyword evidence="9 10" id="KW-0472">Membrane</keyword>
<dbReference type="GO" id="GO:0005886">
    <property type="term" value="C:plasma membrane"/>
    <property type="evidence" value="ECO:0007669"/>
    <property type="project" value="UniProtKB-SubCell"/>
</dbReference>
<dbReference type="GO" id="GO:0051539">
    <property type="term" value="F:4 iron, 4 sulfur cluster binding"/>
    <property type="evidence" value="ECO:0007669"/>
    <property type="project" value="UniProtKB-UniRule"/>
</dbReference>
<evidence type="ECO:0000256" key="1">
    <source>
        <dbReference type="ARBA" id="ARBA00022448"/>
    </source>
</evidence>
<keyword evidence="13" id="KW-0830">Ubiquinone</keyword>
<feature type="binding site" evidence="10">
    <location>
        <position position="52"/>
    </location>
    <ligand>
        <name>[4Fe-4S] cluster</name>
        <dbReference type="ChEBI" id="CHEBI:49883"/>
        <label>1</label>
    </ligand>
</feature>
<dbReference type="Pfam" id="PF12838">
    <property type="entry name" value="Fer4_7"/>
    <property type="match status" value="1"/>
</dbReference>
<feature type="domain" description="4Fe-4S ferredoxin-type" evidence="11">
    <location>
        <begin position="162"/>
        <end position="191"/>
    </location>
</feature>
<dbReference type="InterPro" id="IPR007202">
    <property type="entry name" value="4Fe-4S_dom"/>
</dbReference>
<dbReference type="Pfam" id="PF04060">
    <property type="entry name" value="FeS"/>
    <property type="match status" value="1"/>
</dbReference>
<comment type="function">
    <text evidence="10">Part of a membrane-bound complex that couples electron transfer with translocation of ions across the membrane.</text>
</comment>
<comment type="caution">
    <text evidence="10">Lacks conserved residue(s) required for the propagation of feature annotation.</text>
</comment>
<dbReference type="PANTHER" id="PTHR43560:SF1">
    <property type="entry name" value="ION-TRANSLOCATING OXIDOREDUCTASE COMPLEX SUBUNIT B"/>
    <property type="match status" value="1"/>
</dbReference>
<dbReference type="Gene3D" id="3.30.70.20">
    <property type="match status" value="2"/>
</dbReference>
<dbReference type="InterPro" id="IPR050395">
    <property type="entry name" value="4Fe4S_Ferredoxin_RnfB"/>
</dbReference>
<evidence type="ECO:0000256" key="7">
    <source>
        <dbReference type="ARBA" id="ARBA00023004"/>
    </source>
</evidence>
<keyword evidence="8 10" id="KW-0411">Iron-sulfur</keyword>
<keyword evidence="2 10" id="KW-0004">4Fe-4S</keyword>
<dbReference type="CDD" id="cd10549">
    <property type="entry name" value="MtMvhB_like"/>
    <property type="match status" value="1"/>
</dbReference>
<feature type="binding site" evidence="10">
    <location>
        <position position="171"/>
    </location>
    <ligand>
        <name>[4Fe-4S] cluster</name>
        <dbReference type="ChEBI" id="CHEBI:49883"/>
        <label>3</label>
    </ligand>
</feature>
<keyword evidence="7 10" id="KW-0408">Iron</keyword>
<feature type="binding site" evidence="10">
    <location>
        <position position="49"/>
    </location>
    <ligand>
        <name>[4Fe-4S] cluster</name>
        <dbReference type="ChEBI" id="CHEBI:49883"/>
        <label>1</label>
    </ligand>
</feature>
<evidence type="ECO:0000313" key="14">
    <source>
        <dbReference type="Proteomes" id="UP000005753"/>
    </source>
</evidence>
<dbReference type="HAMAP" id="MF_00463">
    <property type="entry name" value="RsxB_RnfB"/>
    <property type="match status" value="1"/>
</dbReference>
<sequence>MNGILIATLVVGGVGLVVGIFLSVASKVFAVPVDEKEAAINEALPGANCGGCGYSGCAACAAAMARGEAAVNACVVGQKPVADEIAKILGTTAAEGERKVAFVRCVGDCEKTTETYDYSGPLTCKNVHMAPGGGPKSCRYGCLGLGECVSVCEFDAIHIVQGVAKVDEEKCVNCGKCRKACPKGLISEVPYNYVSHIGCMNPDKGKPVMENCKVGCISCQKCVRNCPENAISIDSGYPVIDYAKCTNCGTCKVDCPRKCIV</sequence>
<reference evidence="13 14" key="1">
    <citation type="submission" date="2010-08" db="EMBL/GenBank/DDBJ databases">
        <authorList>
            <consortium name="US DOE Joint Genome Institute (JGI-PGF)"/>
            <person name="Lucas S."/>
            <person name="Copeland A."/>
            <person name="Lapidus A."/>
            <person name="Cheng J.-F."/>
            <person name="Bruce D."/>
            <person name="Goodwin L."/>
            <person name="Pitluck S."/>
            <person name="Land M.L."/>
            <person name="Hauser L."/>
            <person name="Chang Y.-J."/>
            <person name="Anderson I.J."/>
            <person name="Johnson E."/>
            <person name="Mulhopadhyay B."/>
            <person name="Kyrpides N."/>
            <person name="Woyke T.J."/>
        </authorList>
    </citation>
    <scope>NUCLEOTIDE SEQUENCE [LARGE SCALE GENOMIC DNA]</scope>
    <source>
        <strain evidence="13 14">6</strain>
    </source>
</reference>
<keyword evidence="3 10" id="KW-0479">Metal-binding</keyword>
<dbReference type="PROSITE" id="PS51379">
    <property type="entry name" value="4FE4S_FER_2"/>
    <property type="match status" value="3"/>
</dbReference>
<evidence type="ECO:0000259" key="11">
    <source>
        <dbReference type="PROSITE" id="PS51379"/>
    </source>
</evidence>
<dbReference type="GO" id="GO:0022900">
    <property type="term" value="P:electron transport chain"/>
    <property type="evidence" value="ECO:0007669"/>
    <property type="project" value="UniProtKB-UniRule"/>
</dbReference>
<dbReference type="PROSITE" id="PS00198">
    <property type="entry name" value="4FE4S_FER_1"/>
    <property type="match status" value="2"/>
</dbReference>
<feature type="binding site" evidence="10">
    <location>
        <position position="181"/>
    </location>
    <ligand>
        <name>[4Fe-4S] cluster</name>
        <dbReference type="ChEBI" id="CHEBI:49883"/>
        <label>2</label>
    </ligand>
</feature>
<feature type="domain" description="4Fe-4S ferredoxin-type" evidence="11">
    <location>
        <begin position="236"/>
        <end position="261"/>
    </location>
</feature>
<dbReference type="PANTHER" id="PTHR43560">
    <property type="entry name" value="ION-TRANSLOCATING OXIDOREDUCTASE COMPLEX SUBUNIT B"/>
    <property type="match status" value="1"/>
</dbReference>
<feature type="region of interest" description="Hydrophobic" evidence="10">
    <location>
        <begin position="1"/>
        <end position="26"/>
    </location>
</feature>
<comment type="subunit">
    <text evidence="10">The complex is composed of six subunits: RnfA, RnfB, RnfC, RnfD, RnfE and RnfG.</text>
</comment>
<evidence type="ECO:0000256" key="6">
    <source>
        <dbReference type="ARBA" id="ARBA00022982"/>
    </source>
</evidence>
<gene>
    <name evidence="10" type="primary">rnfB</name>
    <name evidence="13" type="ORF">EubceDRAFT1_2137</name>
</gene>
<name>I5AVS4_EUBC6</name>
<keyword evidence="6 10" id="KW-0249">Electron transport</keyword>
<evidence type="ECO:0000259" key="12">
    <source>
        <dbReference type="PROSITE" id="PS51656"/>
    </source>
</evidence>
<dbReference type="InterPro" id="IPR017900">
    <property type="entry name" value="4Fe4S_Fe_S_CS"/>
</dbReference>
<evidence type="ECO:0000256" key="3">
    <source>
        <dbReference type="ARBA" id="ARBA00022723"/>
    </source>
</evidence>
<dbReference type="InterPro" id="IPR010207">
    <property type="entry name" value="Elect_transpt_cplx_RnfB/RsxB"/>
</dbReference>
<dbReference type="SUPFAM" id="SSF54862">
    <property type="entry name" value="4Fe-4S ferredoxins"/>
    <property type="match status" value="2"/>
</dbReference>
<comment type="similarity">
    <text evidence="10">Belongs to the 4Fe4S bacterial-type ferredoxin family. RnfB subfamily.</text>
</comment>
<dbReference type="HOGENOM" id="CLU_053470_0_0_9"/>
<protein>
    <recommendedName>
        <fullName evidence="10">Ion-translocating oxidoreductase complex subunit B</fullName>
        <ecNumber evidence="10">7.-.-.-</ecNumber>
    </recommendedName>
    <alternativeName>
        <fullName evidence="10">Rnf electron transport complex subunit B</fullName>
    </alternativeName>
</protein>
<dbReference type="GO" id="GO:0046872">
    <property type="term" value="F:metal ion binding"/>
    <property type="evidence" value="ECO:0007669"/>
    <property type="project" value="UniProtKB-KW"/>
</dbReference>
<evidence type="ECO:0000256" key="4">
    <source>
        <dbReference type="ARBA" id="ARBA00022737"/>
    </source>
</evidence>
<keyword evidence="1 10" id="KW-0813">Transport</keyword>
<evidence type="ECO:0000256" key="2">
    <source>
        <dbReference type="ARBA" id="ARBA00022485"/>
    </source>
</evidence>
<evidence type="ECO:0000256" key="8">
    <source>
        <dbReference type="ARBA" id="ARBA00023014"/>
    </source>
</evidence>
<dbReference type="AlphaFoldDB" id="I5AVS4"/>
<feature type="domain" description="4Fe-4S" evidence="12">
    <location>
        <begin position="32"/>
        <end position="91"/>
    </location>
</feature>
<dbReference type="Gene3D" id="1.10.15.40">
    <property type="entry name" value="Electron transport complex subunit B, putative Fe-S cluster"/>
    <property type="match status" value="1"/>
</dbReference>
<dbReference type="eggNOG" id="COG1148">
    <property type="taxonomic scope" value="Bacteria"/>
</dbReference>
<keyword evidence="14" id="KW-1185">Reference proteome</keyword>
<dbReference type="eggNOG" id="COG2878">
    <property type="taxonomic scope" value="Bacteria"/>
</dbReference>
<dbReference type="Pfam" id="PF00037">
    <property type="entry name" value="Fer4"/>
    <property type="match status" value="1"/>
</dbReference>
<keyword evidence="4 10" id="KW-0677">Repeat</keyword>
<dbReference type="Proteomes" id="UP000005753">
    <property type="component" value="Chromosome"/>
</dbReference>
<feature type="binding site" evidence="10">
    <location>
        <position position="177"/>
    </location>
    <ligand>
        <name>[4Fe-4S] cluster</name>
        <dbReference type="ChEBI" id="CHEBI:49883"/>
        <label>3</label>
    </ligand>
</feature>
<feature type="binding site" evidence="10">
    <location>
        <position position="138"/>
    </location>
    <ligand>
        <name>[4Fe-4S] cluster</name>
        <dbReference type="ChEBI" id="CHEBI:49883"/>
        <label>2</label>
    </ligand>
</feature>
<accession>I5AVS4</accession>
<proteinExistence type="inferred from homology"/>
<feature type="binding site" evidence="10">
    <location>
        <position position="174"/>
    </location>
    <ligand>
        <name>[4Fe-4S] cluster</name>
        <dbReference type="ChEBI" id="CHEBI:49883"/>
        <label>3</label>
    </ligand>
</feature>
<feature type="binding site" evidence="10">
    <location>
        <position position="148"/>
    </location>
    <ligand>
        <name>[4Fe-4S] cluster</name>
        <dbReference type="ChEBI" id="CHEBI:49883"/>
        <label>2</label>
    </ligand>
</feature>
<organism evidence="13 14">
    <name type="scientific">Eubacterium cellulosolvens (strain ATCC 43171 / JCM 9499 / 6)</name>
    <name type="common">Cillobacterium cellulosolvens</name>
    <dbReference type="NCBI Taxonomy" id="633697"/>
    <lineage>
        <taxon>Bacteria</taxon>
        <taxon>Bacillati</taxon>
        <taxon>Bacillota</taxon>
        <taxon>Clostridia</taxon>
        <taxon>Eubacteriales</taxon>
        <taxon>Eubacteriaceae</taxon>
        <taxon>Eubacterium</taxon>
    </lineage>
</organism>
<dbReference type="EMBL" id="CM001487">
    <property type="protein sequence ID" value="EIM57897.1"/>
    <property type="molecule type" value="Genomic_DNA"/>
</dbReference>
<feature type="binding site" evidence="10">
    <location>
        <position position="142"/>
    </location>
    <ligand>
        <name>[4Fe-4S] cluster</name>
        <dbReference type="ChEBI" id="CHEBI:49883"/>
        <label>2</label>
    </ligand>
</feature>
<dbReference type="InterPro" id="IPR017896">
    <property type="entry name" value="4Fe4S_Fe-S-bd"/>
</dbReference>
<reference evidence="13 14" key="2">
    <citation type="submission" date="2012-02" db="EMBL/GenBank/DDBJ databases">
        <title>Improved High-Quality Draft sequence of Eubacterium cellulosolvens 6.</title>
        <authorList>
            <consortium name="US DOE Joint Genome Institute"/>
            <person name="Lucas S."/>
            <person name="Han J."/>
            <person name="Lapidus A."/>
            <person name="Cheng J.-F."/>
            <person name="Goodwin L."/>
            <person name="Pitluck S."/>
            <person name="Peters L."/>
            <person name="Mikhailova N."/>
            <person name="Gu W."/>
            <person name="Detter J.C."/>
            <person name="Han C."/>
            <person name="Tapia R."/>
            <person name="Land M."/>
            <person name="Hauser L."/>
            <person name="Kyrpides N."/>
            <person name="Ivanova N."/>
            <person name="Pagani I."/>
            <person name="Johnson E."/>
            <person name="Mukhopadhyay B."/>
            <person name="Anderson I."/>
            <person name="Woyke T."/>
        </authorList>
    </citation>
    <scope>NUCLEOTIDE SEQUENCE [LARGE SCALE GENOMIC DNA]</scope>
    <source>
        <strain evidence="13 14">6</strain>
    </source>
</reference>
<comment type="subcellular location">
    <subcellularLocation>
        <location evidence="10">Cell membrane</location>
    </subcellularLocation>
</comment>
<feature type="binding site" evidence="10">
    <location>
        <position position="74"/>
    </location>
    <ligand>
        <name>[4Fe-4S] cluster</name>
        <dbReference type="ChEBI" id="CHEBI:49883"/>
        <label>1</label>
    </ligand>
</feature>
<dbReference type="PROSITE" id="PS51656">
    <property type="entry name" value="4FE4S"/>
    <property type="match status" value="1"/>
</dbReference>
<feature type="binding site" evidence="10">
    <location>
        <position position="152"/>
    </location>
    <ligand>
        <name>[4Fe-4S] cluster</name>
        <dbReference type="ChEBI" id="CHEBI:49883"/>
        <label>3</label>
    </ligand>
</feature>
<evidence type="ECO:0000313" key="13">
    <source>
        <dbReference type="EMBL" id="EIM57897.1"/>
    </source>
</evidence>
<dbReference type="STRING" id="633697.EubceDRAFT1_2137"/>
<dbReference type="OrthoDB" id="9789936at2"/>
<evidence type="ECO:0000256" key="5">
    <source>
        <dbReference type="ARBA" id="ARBA00022967"/>
    </source>
</evidence>
<comment type="cofactor">
    <cofactor evidence="10">
        <name>[4Fe-4S] cluster</name>
        <dbReference type="ChEBI" id="CHEBI:49883"/>
    </cofactor>
    <text evidence="10">Binds 3 [4Fe-4S] clusters.</text>
</comment>
<dbReference type="GO" id="GO:0009055">
    <property type="term" value="F:electron transfer activity"/>
    <property type="evidence" value="ECO:0007669"/>
    <property type="project" value="InterPro"/>
</dbReference>